<proteinExistence type="predicted"/>
<gene>
    <name evidence="2" type="primary">423</name>
</gene>
<organismHost>
    <name type="scientific">Crustacea</name>
    <name type="common">crustaceans</name>
    <dbReference type="NCBI Taxonomy" id="6657"/>
</organismHost>
<reference evidence="2" key="1">
    <citation type="submission" date="2017-11" db="EMBL/GenBank/DDBJ databases">
        <authorList>
            <person name="Parrilla Taylor D.P."/>
            <person name="Vibanco-Perez N."/>
            <person name="Duran-Avelar Md.J."/>
            <person name="Gomez-Gil B."/>
            <person name="Llera-Herrera R."/>
            <person name="Vazquez-Juarez R."/>
        </authorList>
    </citation>
    <scope>NUCLEOTIDE SEQUENCE</scope>
    <source>
        <strain evidence="2">GVE05</strain>
    </source>
</reference>
<reference evidence="2" key="2">
    <citation type="journal article" name="FEMS Microbiol. Lett.">
        <title>Molecular variability and genetic structure of white spot syndrome virus strains from northwest Mexico based on the analysis of genomes.</title>
        <authorList>
            <person name="Parrilla-Taylor D.P."/>
            <person name="Vibanco-Perez N."/>
            <person name="Duran-Avelar M.J."/>
            <person name="Gomez-Gil B."/>
            <person name="Llera-Herrera R."/>
            <person name="Vazquez-Juarez R."/>
        </authorList>
    </citation>
    <scope>NUCLEOTIDE SEQUENCE</scope>
    <source>
        <strain evidence="2">GVE05</strain>
    </source>
</reference>
<accession>A0A2U9GCV2</accession>
<dbReference type="EMBL" id="MG432478">
    <property type="protein sequence ID" value="AWQ62247.1"/>
    <property type="molecule type" value="Genomic_DNA"/>
</dbReference>
<keyword evidence="1" id="KW-0472">Membrane</keyword>
<sequence>MLLNFSSHLNIHCIARRLSRSIKYGINFLNCSKAFDGLIFGTICIPVMLIFLDVLFHTLNVPSKVRFCPTVTSSARPSTGVMTRSASSSFICASDFPLRILILPKVSLSKDTSVILK</sequence>
<organism evidence="2">
    <name type="scientific">White spot syndrome virus</name>
    <name type="common">WSSV</name>
    <name type="synonym">White spot bacilliform virus</name>
    <dbReference type="NCBI Taxonomy" id="92652"/>
    <lineage>
        <taxon>Viruses</taxon>
        <taxon>Viruses incertae sedis</taxon>
        <taxon>Naldaviricetes</taxon>
        <taxon>Nimaviridae</taxon>
        <taxon>Whispovirus</taxon>
        <taxon>White spot syndrome virus</taxon>
    </lineage>
</organism>
<protein>
    <submittedName>
        <fullName evidence="2">Wsv422</fullName>
    </submittedName>
</protein>
<keyword evidence="1" id="KW-0812">Transmembrane</keyword>
<evidence type="ECO:0000256" key="1">
    <source>
        <dbReference type="SAM" id="Phobius"/>
    </source>
</evidence>
<evidence type="ECO:0000313" key="2">
    <source>
        <dbReference type="EMBL" id="AWQ62247.1"/>
    </source>
</evidence>
<feature type="transmembrane region" description="Helical" evidence="1">
    <location>
        <begin position="37"/>
        <end position="56"/>
    </location>
</feature>
<keyword evidence="1" id="KW-1133">Transmembrane helix</keyword>
<name>A0A2U9GCV2_WSSV</name>